<evidence type="ECO:0000256" key="1">
    <source>
        <dbReference type="ARBA" id="ARBA00023015"/>
    </source>
</evidence>
<feature type="compositionally biased region" description="Pro residues" evidence="5">
    <location>
        <begin position="230"/>
        <end position="239"/>
    </location>
</feature>
<evidence type="ECO:0000256" key="5">
    <source>
        <dbReference type="SAM" id="MobiDB-lite"/>
    </source>
</evidence>
<dbReference type="GO" id="GO:0003700">
    <property type="term" value="F:DNA-binding transcription factor activity"/>
    <property type="evidence" value="ECO:0007669"/>
    <property type="project" value="TreeGrafter"/>
</dbReference>
<comment type="caution">
    <text evidence="7">The sequence shown here is derived from an EMBL/GenBank/DDBJ whole genome shotgun (WGS) entry which is preliminary data.</text>
</comment>
<keyword evidence="1" id="KW-0805">Transcription regulation</keyword>
<dbReference type="PRINTS" id="PR00455">
    <property type="entry name" value="HTHTETR"/>
</dbReference>
<dbReference type="InterPro" id="IPR001647">
    <property type="entry name" value="HTH_TetR"/>
</dbReference>
<keyword evidence="2 4" id="KW-0238">DNA-binding</keyword>
<dbReference type="Proteomes" id="UP001139493">
    <property type="component" value="Unassembled WGS sequence"/>
</dbReference>
<organism evidence="7 8">
    <name type="scientific">Promicromonospora thailandica</name>
    <dbReference type="NCBI Taxonomy" id="765201"/>
    <lineage>
        <taxon>Bacteria</taxon>
        <taxon>Bacillati</taxon>
        <taxon>Actinomycetota</taxon>
        <taxon>Actinomycetes</taxon>
        <taxon>Micrococcales</taxon>
        <taxon>Promicromonosporaceae</taxon>
        <taxon>Promicromonospora</taxon>
    </lineage>
</organism>
<evidence type="ECO:0000256" key="4">
    <source>
        <dbReference type="PROSITE-ProRule" id="PRU00335"/>
    </source>
</evidence>
<dbReference type="Gene3D" id="1.10.357.10">
    <property type="entry name" value="Tetracycline Repressor, domain 2"/>
    <property type="match status" value="1"/>
</dbReference>
<feature type="domain" description="HTH tetR-type" evidence="6">
    <location>
        <begin position="4"/>
        <end position="63"/>
    </location>
</feature>
<sequence length="239" mass="24643">MSPEDRQAAIVDAVLPLVAERGHEVTSRELAQAAGVAEGTLFRAFGDKTALVGAVAMEGLNRAGRPEETLAELTGIDPALPLERRLELVIELGRHRVAEVVRWMTVLRAMAPPPGADPHARLHAHRAALLDQRARQRAATVEGITAVLAPDAHRLRVPAEVAVSLIESAVAGAHLRIDHLAPAVPADVLADALVNGLAAPATPGAKKPGPGAPGEATSTAEPGPGTRPGSPTPSPEGNS</sequence>
<gene>
    <name evidence="7" type="ORF">APR03_004005</name>
</gene>
<dbReference type="PANTHER" id="PTHR30055">
    <property type="entry name" value="HTH-TYPE TRANSCRIPTIONAL REGULATOR RUTR"/>
    <property type="match status" value="1"/>
</dbReference>
<dbReference type="GO" id="GO:0000976">
    <property type="term" value="F:transcription cis-regulatory region binding"/>
    <property type="evidence" value="ECO:0007669"/>
    <property type="project" value="TreeGrafter"/>
</dbReference>
<protein>
    <submittedName>
        <fullName evidence="7">Transcriptional regulator, TetR family</fullName>
    </submittedName>
</protein>
<evidence type="ECO:0000313" key="7">
    <source>
        <dbReference type="EMBL" id="MCP2266635.1"/>
    </source>
</evidence>
<dbReference type="InterPro" id="IPR050109">
    <property type="entry name" value="HTH-type_TetR-like_transc_reg"/>
</dbReference>
<dbReference type="AlphaFoldDB" id="A0A9X2G3Y1"/>
<dbReference type="EMBL" id="JAMTCS010000013">
    <property type="protein sequence ID" value="MCP2266635.1"/>
    <property type="molecule type" value="Genomic_DNA"/>
</dbReference>
<dbReference type="Pfam" id="PF00440">
    <property type="entry name" value="TetR_N"/>
    <property type="match status" value="1"/>
</dbReference>
<reference evidence="7" key="1">
    <citation type="submission" date="2022-06" db="EMBL/GenBank/DDBJ databases">
        <title>Genomic Encyclopedia of Archaeal and Bacterial Type Strains, Phase II (KMG-II): from individual species to whole genera.</title>
        <authorList>
            <person name="Goeker M."/>
        </authorList>
    </citation>
    <scope>NUCLEOTIDE SEQUENCE</scope>
    <source>
        <strain evidence="7">DSM 26652</strain>
    </source>
</reference>
<evidence type="ECO:0000256" key="2">
    <source>
        <dbReference type="ARBA" id="ARBA00023125"/>
    </source>
</evidence>
<keyword evidence="8" id="KW-1185">Reference proteome</keyword>
<evidence type="ECO:0000256" key="3">
    <source>
        <dbReference type="ARBA" id="ARBA00023163"/>
    </source>
</evidence>
<name>A0A9X2G3Y1_9MICO</name>
<feature type="compositionally biased region" description="Low complexity" evidence="5">
    <location>
        <begin position="199"/>
        <end position="209"/>
    </location>
</feature>
<proteinExistence type="predicted"/>
<dbReference type="InterPro" id="IPR009057">
    <property type="entry name" value="Homeodomain-like_sf"/>
</dbReference>
<evidence type="ECO:0000313" key="8">
    <source>
        <dbReference type="Proteomes" id="UP001139493"/>
    </source>
</evidence>
<evidence type="ECO:0000259" key="6">
    <source>
        <dbReference type="PROSITE" id="PS50977"/>
    </source>
</evidence>
<accession>A0A9X2G3Y1</accession>
<dbReference type="SUPFAM" id="SSF46689">
    <property type="entry name" value="Homeodomain-like"/>
    <property type="match status" value="1"/>
</dbReference>
<dbReference type="PANTHER" id="PTHR30055:SF234">
    <property type="entry name" value="HTH-TYPE TRANSCRIPTIONAL REGULATOR BETI"/>
    <property type="match status" value="1"/>
</dbReference>
<feature type="region of interest" description="Disordered" evidence="5">
    <location>
        <begin position="199"/>
        <end position="239"/>
    </location>
</feature>
<dbReference type="PROSITE" id="PS50977">
    <property type="entry name" value="HTH_TETR_2"/>
    <property type="match status" value="1"/>
</dbReference>
<keyword evidence="3" id="KW-0804">Transcription</keyword>
<feature type="DNA-binding region" description="H-T-H motif" evidence="4">
    <location>
        <begin position="26"/>
        <end position="45"/>
    </location>
</feature>